<dbReference type="InterPro" id="IPR037770">
    <property type="entry name" value="CDK7"/>
</dbReference>
<dbReference type="InterPro" id="IPR050108">
    <property type="entry name" value="CDK"/>
</dbReference>
<evidence type="ECO:0000256" key="4">
    <source>
        <dbReference type="ARBA" id="ARBA00022741"/>
    </source>
</evidence>
<dbReference type="GO" id="GO:0004740">
    <property type="term" value="F:pyruvate dehydrogenase (acetyl-transferring) kinase activity"/>
    <property type="evidence" value="ECO:0007669"/>
    <property type="project" value="UniProtKB-EC"/>
</dbReference>
<feature type="domain" description="Protein kinase" evidence="11">
    <location>
        <begin position="30"/>
        <end position="321"/>
    </location>
</feature>
<feature type="region of interest" description="Disordered" evidence="10">
    <location>
        <begin position="1"/>
        <end position="31"/>
    </location>
</feature>
<feature type="binding site" evidence="9">
    <location>
        <position position="60"/>
    </location>
    <ligand>
        <name>ATP</name>
        <dbReference type="ChEBI" id="CHEBI:30616"/>
    </ligand>
</feature>
<evidence type="ECO:0000256" key="10">
    <source>
        <dbReference type="SAM" id="MobiDB-lite"/>
    </source>
</evidence>
<evidence type="ECO:0000256" key="9">
    <source>
        <dbReference type="PROSITE-ProRule" id="PRU10141"/>
    </source>
</evidence>
<sequence>MSTTYVDEDDAPQASEQLAEDMNEETRMKYSKDRKVGEGTYAIVYLGHIRSTGLPVAIKKIKISAEKLGLSMDAIRETKFLQELRHENVIRLIDVFSSKSQNLNLVLEFLPCDLEMVIKDTKINFNTANIKSWMAMSLRGLWWCHKNFVLHRGRTQDIKPNNLLISASGQLKLADFGLARSFSEPYRVMTSNVITRWYRPPELLFGAKFYSSAVDIFSIGLVLAELLIRTPYLPGDTDVHQLKLIAEALGTPTEQNWPGVTSLPEYVIPNKDNVQPETTKFGFSRTFLTSTPAEIELLMGMLRLDPRRRLSARGALESEWFKEYPPPTKPEDLPKKGGGKGLVKMGADLKRRAGGDENSDSTDFEGGQRGKKIARKLDFGGN</sequence>
<protein>
    <submittedName>
        <fullName evidence="12">TFIIH complex serine/threonine-protein kinase subunit kin28</fullName>
        <ecNumber evidence="12">2.7.11.2</ecNumber>
    </submittedName>
</protein>
<dbReference type="PROSITE" id="PS00107">
    <property type="entry name" value="PROTEIN_KINASE_ATP"/>
    <property type="match status" value="1"/>
</dbReference>
<comment type="catalytic activity">
    <reaction evidence="8">
        <text>L-seryl-[protein] + ATP = O-phospho-L-seryl-[protein] + ADP + H(+)</text>
        <dbReference type="Rhea" id="RHEA:17989"/>
        <dbReference type="Rhea" id="RHEA-COMP:9863"/>
        <dbReference type="Rhea" id="RHEA-COMP:11604"/>
        <dbReference type="ChEBI" id="CHEBI:15378"/>
        <dbReference type="ChEBI" id="CHEBI:29999"/>
        <dbReference type="ChEBI" id="CHEBI:30616"/>
        <dbReference type="ChEBI" id="CHEBI:83421"/>
        <dbReference type="ChEBI" id="CHEBI:456216"/>
        <dbReference type="EC" id="2.7.11.22"/>
    </reaction>
</comment>
<dbReference type="Proteomes" id="UP001447188">
    <property type="component" value="Unassembled WGS sequence"/>
</dbReference>
<evidence type="ECO:0000256" key="3">
    <source>
        <dbReference type="ARBA" id="ARBA00022679"/>
    </source>
</evidence>
<name>A0ABR3GJF2_9PEZI</name>
<dbReference type="SUPFAM" id="SSF56112">
    <property type="entry name" value="Protein kinase-like (PK-like)"/>
    <property type="match status" value="1"/>
</dbReference>
<evidence type="ECO:0000256" key="5">
    <source>
        <dbReference type="ARBA" id="ARBA00022777"/>
    </source>
</evidence>
<keyword evidence="6 9" id="KW-0067">ATP-binding</keyword>
<evidence type="ECO:0000256" key="7">
    <source>
        <dbReference type="ARBA" id="ARBA00047811"/>
    </source>
</evidence>
<evidence type="ECO:0000256" key="6">
    <source>
        <dbReference type="ARBA" id="ARBA00022840"/>
    </source>
</evidence>
<dbReference type="SMART" id="SM00220">
    <property type="entry name" value="S_TKc"/>
    <property type="match status" value="1"/>
</dbReference>
<evidence type="ECO:0000259" key="11">
    <source>
        <dbReference type="PROSITE" id="PS50011"/>
    </source>
</evidence>
<feature type="region of interest" description="Disordered" evidence="10">
    <location>
        <begin position="322"/>
        <end position="382"/>
    </location>
</feature>
<evidence type="ECO:0000256" key="1">
    <source>
        <dbReference type="ARBA" id="ARBA00022527"/>
    </source>
</evidence>
<evidence type="ECO:0000256" key="8">
    <source>
        <dbReference type="ARBA" id="ARBA00048367"/>
    </source>
</evidence>
<dbReference type="PANTHER" id="PTHR24056:SF0">
    <property type="entry name" value="CYCLIN-DEPENDENT KINASE 7"/>
    <property type="match status" value="1"/>
</dbReference>
<keyword evidence="5 12" id="KW-0418">Kinase</keyword>
<keyword evidence="1" id="KW-0723">Serine/threonine-protein kinase</keyword>
<comment type="catalytic activity">
    <reaction evidence="7">
        <text>L-threonyl-[protein] + ATP = O-phospho-L-threonyl-[protein] + ADP + H(+)</text>
        <dbReference type="Rhea" id="RHEA:46608"/>
        <dbReference type="Rhea" id="RHEA-COMP:11060"/>
        <dbReference type="Rhea" id="RHEA-COMP:11605"/>
        <dbReference type="ChEBI" id="CHEBI:15378"/>
        <dbReference type="ChEBI" id="CHEBI:30013"/>
        <dbReference type="ChEBI" id="CHEBI:30616"/>
        <dbReference type="ChEBI" id="CHEBI:61977"/>
        <dbReference type="ChEBI" id="CHEBI:456216"/>
        <dbReference type="EC" id="2.7.11.22"/>
    </reaction>
</comment>
<evidence type="ECO:0000313" key="13">
    <source>
        <dbReference type="Proteomes" id="UP001447188"/>
    </source>
</evidence>
<dbReference type="InterPro" id="IPR011009">
    <property type="entry name" value="Kinase-like_dom_sf"/>
</dbReference>
<feature type="compositionally biased region" description="Acidic residues" evidence="10">
    <location>
        <begin position="1"/>
        <end position="11"/>
    </location>
</feature>
<dbReference type="Gene3D" id="1.10.510.10">
    <property type="entry name" value="Transferase(Phosphotransferase) domain 1"/>
    <property type="match status" value="1"/>
</dbReference>
<proteinExistence type="predicted"/>
<organism evidence="12 13">
    <name type="scientific">Discina gigas</name>
    <dbReference type="NCBI Taxonomy" id="1032678"/>
    <lineage>
        <taxon>Eukaryota</taxon>
        <taxon>Fungi</taxon>
        <taxon>Dikarya</taxon>
        <taxon>Ascomycota</taxon>
        <taxon>Pezizomycotina</taxon>
        <taxon>Pezizomycetes</taxon>
        <taxon>Pezizales</taxon>
        <taxon>Discinaceae</taxon>
        <taxon>Discina</taxon>
    </lineage>
</organism>
<dbReference type="Gene3D" id="3.30.200.20">
    <property type="entry name" value="Phosphorylase Kinase, domain 1"/>
    <property type="match status" value="1"/>
</dbReference>
<dbReference type="Pfam" id="PF00069">
    <property type="entry name" value="Pkinase"/>
    <property type="match status" value="1"/>
</dbReference>
<dbReference type="PANTHER" id="PTHR24056">
    <property type="entry name" value="CELL DIVISION PROTEIN KINASE"/>
    <property type="match status" value="1"/>
</dbReference>
<reference evidence="12 13" key="1">
    <citation type="submission" date="2024-02" db="EMBL/GenBank/DDBJ databases">
        <title>Discinaceae phylogenomics.</title>
        <authorList>
            <person name="Dirks A.C."/>
            <person name="James T.Y."/>
        </authorList>
    </citation>
    <scope>NUCLEOTIDE SEQUENCE [LARGE SCALE GENOMIC DNA]</scope>
    <source>
        <strain evidence="12 13">ACD0624</strain>
    </source>
</reference>
<accession>A0ABR3GJF2</accession>
<keyword evidence="4 9" id="KW-0547">Nucleotide-binding</keyword>
<dbReference type="InterPro" id="IPR017441">
    <property type="entry name" value="Protein_kinase_ATP_BS"/>
</dbReference>
<dbReference type="EMBL" id="JBBBZM010000057">
    <property type="protein sequence ID" value="KAL0636073.1"/>
    <property type="molecule type" value="Genomic_DNA"/>
</dbReference>
<dbReference type="CDD" id="cd07841">
    <property type="entry name" value="STKc_CDK7"/>
    <property type="match status" value="1"/>
</dbReference>
<keyword evidence="13" id="KW-1185">Reference proteome</keyword>
<evidence type="ECO:0000313" key="12">
    <source>
        <dbReference type="EMBL" id="KAL0636073.1"/>
    </source>
</evidence>
<comment type="caution">
    <text evidence="12">The sequence shown here is derived from an EMBL/GenBank/DDBJ whole genome shotgun (WGS) entry which is preliminary data.</text>
</comment>
<keyword evidence="2" id="KW-0597">Phosphoprotein</keyword>
<evidence type="ECO:0000256" key="2">
    <source>
        <dbReference type="ARBA" id="ARBA00022553"/>
    </source>
</evidence>
<gene>
    <name evidence="12" type="primary">KIN28</name>
    <name evidence="12" type="ORF">Q9L58_004979</name>
</gene>
<keyword evidence="3 12" id="KW-0808">Transferase</keyword>
<dbReference type="InterPro" id="IPR000719">
    <property type="entry name" value="Prot_kinase_dom"/>
</dbReference>
<dbReference type="EC" id="2.7.11.2" evidence="12"/>
<dbReference type="PROSITE" id="PS50011">
    <property type="entry name" value="PROTEIN_KINASE_DOM"/>
    <property type="match status" value="1"/>
</dbReference>